<name>A0ABQ5U3K4_9PROT</name>
<accession>A0ABQ5U3K4</accession>
<evidence type="ECO:0000313" key="2">
    <source>
        <dbReference type="EMBL" id="GLQ05770.1"/>
    </source>
</evidence>
<evidence type="ECO:0000256" key="1">
    <source>
        <dbReference type="SAM" id="SignalP"/>
    </source>
</evidence>
<keyword evidence="1" id="KW-0732">Signal</keyword>
<gene>
    <name evidence="2" type="ORF">GCM10007924_09910</name>
</gene>
<dbReference type="Proteomes" id="UP001161409">
    <property type="component" value="Unassembled WGS sequence"/>
</dbReference>
<feature type="chain" id="PRO_5045709905" description="Surface antigen domain-containing protein" evidence="1">
    <location>
        <begin position="22"/>
        <end position="117"/>
    </location>
</feature>
<reference evidence="2" key="1">
    <citation type="journal article" date="2014" name="Int. J. Syst. Evol. Microbiol.">
        <title>Complete genome of a new Firmicutes species belonging to the dominant human colonic microbiota ('Ruminococcus bicirculans') reveals two chromosomes and a selective capacity to utilize plant glucans.</title>
        <authorList>
            <consortium name="NISC Comparative Sequencing Program"/>
            <person name="Wegmann U."/>
            <person name="Louis P."/>
            <person name="Goesmann A."/>
            <person name="Henrissat B."/>
            <person name="Duncan S.H."/>
            <person name="Flint H.J."/>
        </authorList>
    </citation>
    <scope>NUCLEOTIDE SEQUENCE</scope>
    <source>
        <strain evidence="2">NBRC 103408</strain>
    </source>
</reference>
<proteinExistence type="predicted"/>
<keyword evidence="3" id="KW-1185">Reference proteome</keyword>
<feature type="signal peptide" evidence="1">
    <location>
        <begin position="1"/>
        <end position="21"/>
    </location>
</feature>
<evidence type="ECO:0008006" key="4">
    <source>
        <dbReference type="Google" id="ProtNLM"/>
    </source>
</evidence>
<protein>
    <recommendedName>
        <fullName evidence="4">Surface antigen domain-containing protein</fullName>
    </recommendedName>
</protein>
<dbReference type="RefSeq" id="WP_169559740.1">
    <property type="nucleotide sequence ID" value="NZ_BSNF01000001.1"/>
</dbReference>
<sequence>MWKKLVVVFVVLQTAACGGIAGQAPGNAPVAKAPLDTAGRPYADPVAHFAINSPPGTSGNVTLPEGQGVEVFVGRDYISAANEKCRSIVVKDANGLATSNAVCFSNASWKTVLKVGK</sequence>
<reference evidence="2" key="2">
    <citation type="submission" date="2023-01" db="EMBL/GenBank/DDBJ databases">
        <title>Draft genome sequence of Sneathiella chinensis strain NBRC 103408.</title>
        <authorList>
            <person name="Sun Q."/>
            <person name="Mori K."/>
        </authorList>
    </citation>
    <scope>NUCLEOTIDE SEQUENCE</scope>
    <source>
        <strain evidence="2">NBRC 103408</strain>
    </source>
</reference>
<comment type="caution">
    <text evidence="2">The sequence shown here is derived from an EMBL/GenBank/DDBJ whole genome shotgun (WGS) entry which is preliminary data.</text>
</comment>
<organism evidence="2 3">
    <name type="scientific">Sneathiella chinensis</name>
    <dbReference type="NCBI Taxonomy" id="349750"/>
    <lineage>
        <taxon>Bacteria</taxon>
        <taxon>Pseudomonadati</taxon>
        <taxon>Pseudomonadota</taxon>
        <taxon>Alphaproteobacteria</taxon>
        <taxon>Sneathiellales</taxon>
        <taxon>Sneathiellaceae</taxon>
        <taxon>Sneathiella</taxon>
    </lineage>
</organism>
<evidence type="ECO:0000313" key="3">
    <source>
        <dbReference type="Proteomes" id="UP001161409"/>
    </source>
</evidence>
<dbReference type="EMBL" id="BSNF01000001">
    <property type="protein sequence ID" value="GLQ05770.1"/>
    <property type="molecule type" value="Genomic_DNA"/>
</dbReference>